<dbReference type="KEGG" id="phu:Phum_PHUM007800"/>
<dbReference type="EMBL" id="DS234991">
    <property type="protein sequence ID" value="EEB09969.1"/>
    <property type="molecule type" value="Genomic_DNA"/>
</dbReference>
<dbReference type="EMBL" id="AAZO01000092">
    <property type="status" value="NOT_ANNOTATED_CDS"/>
    <property type="molecule type" value="Genomic_DNA"/>
</dbReference>
<feature type="compositionally biased region" description="Polar residues" evidence="1">
    <location>
        <begin position="385"/>
        <end position="398"/>
    </location>
</feature>
<dbReference type="CTD" id="8233525"/>
<dbReference type="AlphaFoldDB" id="E0V9B3"/>
<dbReference type="VEuPathDB" id="VectorBase:PHUM007800"/>
<reference evidence="2" key="2">
    <citation type="submission" date="2007-04" db="EMBL/GenBank/DDBJ databases">
        <title>The genome of the human body louse.</title>
        <authorList>
            <consortium name="The Human Body Louse Genome Consortium"/>
            <person name="Kirkness E."/>
            <person name="Walenz B."/>
            <person name="Hass B."/>
            <person name="Bruggner R."/>
            <person name="Strausberg R."/>
        </authorList>
    </citation>
    <scope>NUCLEOTIDE SEQUENCE</scope>
    <source>
        <strain evidence="2">USDA</strain>
    </source>
</reference>
<evidence type="ECO:0000313" key="2">
    <source>
        <dbReference type="EMBL" id="EEB09969.1"/>
    </source>
</evidence>
<dbReference type="InParanoid" id="E0V9B3"/>
<keyword evidence="2" id="KW-0687">Ribonucleoprotein</keyword>
<organism>
    <name type="scientific">Pediculus humanus subsp. corporis</name>
    <name type="common">Body louse</name>
    <dbReference type="NCBI Taxonomy" id="121224"/>
    <lineage>
        <taxon>Eukaryota</taxon>
        <taxon>Metazoa</taxon>
        <taxon>Ecdysozoa</taxon>
        <taxon>Arthropoda</taxon>
        <taxon>Hexapoda</taxon>
        <taxon>Insecta</taxon>
        <taxon>Pterygota</taxon>
        <taxon>Neoptera</taxon>
        <taxon>Paraneoptera</taxon>
        <taxon>Psocodea</taxon>
        <taxon>Troctomorpha</taxon>
        <taxon>Phthiraptera</taxon>
        <taxon>Anoplura</taxon>
        <taxon>Pediculidae</taxon>
        <taxon>Pediculus</taxon>
    </lineage>
</organism>
<evidence type="ECO:0000313" key="3">
    <source>
        <dbReference type="EnsemblMetazoa" id="PHUM007800-PA"/>
    </source>
</evidence>
<protein>
    <submittedName>
        <fullName evidence="2 3">Mitochondrial ribosomal protein var1, putative</fullName>
    </submittedName>
</protein>
<keyword evidence="2" id="KW-0689">Ribosomal protein</keyword>
<feature type="region of interest" description="Disordered" evidence="1">
    <location>
        <begin position="357"/>
        <end position="398"/>
    </location>
</feature>
<dbReference type="GO" id="GO:0005840">
    <property type="term" value="C:ribosome"/>
    <property type="evidence" value="ECO:0007669"/>
    <property type="project" value="UniProtKB-KW"/>
</dbReference>
<name>E0V9B3_PEDHC</name>
<evidence type="ECO:0000256" key="1">
    <source>
        <dbReference type="SAM" id="MobiDB-lite"/>
    </source>
</evidence>
<sequence length="398" mass="45708">MTTDFYDSLEDLTSNKFFSTDYINYPYINPDPLIDNNNDNDIDNDLNKCQDEYNDYYGDESSPDSYACNNDCEKLSEKSMDCFLPKIEKKDEYRNLLFQKKRIYKDTTAFRQQTIRNANKNKSFVSSSTVSPSLVKNDDKKKIKKENQFLESCFDKYLEEGSNYKKNTNRTNSNNNLTDAMKRILLEKHKENSERKYLLNNLTGSSTNSLTSRKTTDSIKLPKVIENKKTINKSFSNKLQTSEKNYKINPVKVNVDTSKSINRYKSDISVYSTKNNNLTYFEKHLKETGYNPLFLRYDYKKCLSDTNRSNFGDSNLGDLPEISNRTFPTSSSKYGGDDDDLKSAKITVSDSKSNLKIIGIGNSPHQGKKMMTTSVERSSRKSPSHLCTNSTTSLTKVT</sequence>
<proteinExistence type="predicted"/>
<dbReference type="RefSeq" id="XP_002422707.1">
    <property type="nucleotide sequence ID" value="XM_002422662.1"/>
</dbReference>
<keyword evidence="4" id="KW-1185">Reference proteome</keyword>
<dbReference type="GeneID" id="8233525"/>
<reference evidence="3" key="3">
    <citation type="submission" date="2021-02" db="UniProtKB">
        <authorList>
            <consortium name="EnsemblMetazoa"/>
        </authorList>
    </citation>
    <scope>IDENTIFICATION</scope>
    <source>
        <strain evidence="3">USDA</strain>
    </source>
</reference>
<dbReference type="HOGENOM" id="CLU_693198_0_0_1"/>
<accession>E0V9B3</accession>
<evidence type="ECO:0000313" key="4">
    <source>
        <dbReference type="Proteomes" id="UP000009046"/>
    </source>
</evidence>
<gene>
    <name evidence="3" type="primary">8233525</name>
    <name evidence="2" type="ORF">Phum_PHUM007800</name>
</gene>
<dbReference type="Proteomes" id="UP000009046">
    <property type="component" value="Unassembled WGS sequence"/>
</dbReference>
<dbReference type="EnsemblMetazoa" id="PHUM007800-RA">
    <property type="protein sequence ID" value="PHUM007800-PA"/>
    <property type="gene ID" value="PHUM007800"/>
</dbReference>
<reference evidence="2" key="1">
    <citation type="submission" date="2007-04" db="EMBL/GenBank/DDBJ databases">
        <title>Annotation of Pediculus humanus corporis strain USDA.</title>
        <authorList>
            <person name="Kirkness E."/>
            <person name="Hannick L."/>
            <person name="Hass B."/>
            <person name="Bruggner R."/>
            <person name="Lawson D."/>
            <person name="Bidwell S."/>
            <person name="Joardar V."/>
            <person name="Caler E."/>
            <person name="Walenz B."/>
            <person name="Inman J."/>
            <person name="Schobel S."/>
            <person name="Galinsky K."/>
            <person name="Amedeo P."/>
            <person name="Strausberg R."/>
        </authorList>
    </citation>
    <scope>NUCLEOTIDE SEQUENCE</scope>
    <source>
        <strain evidence="2">USDA</strain>
    </source>
</reference>